<organism evidence="1 2">
    <name type="scientific">Artomyces pyxidatus</name>
    <dbReference type="NCBI Taxonomy" id="48021"/>
    <lineage>
        <taxon>Eukaryota</taxon>
        <taxon>Fungi</taxon>
        <taxon>Dikarya</taxon>
        <taxon>Basidiomycota</taxon>
        <taxon>Agaricomycotina</taxon>
        <taxon>Agaricomycetes</taxon>
        <taxon>Russulales</taxon>
        <taxon>Auriscalpiaceae</taxon>
        <taxon>Artomyces</taxon>
    </lineage>
</organism>
<protein>
    <submittedName>
        <fullName evidence="1">Uncharacterized protein</fullName>
    </submittedName>
</protein>
<reference evidence="1" key="1">
    <citation type="submission" date="2021-03" db="EMBL/GenBank/DDBJ databases">
        <authorList>
            <consortium name="DOE Joint Genome Institute"/>
            <person name="Ahrendt S."/>
            <person name="Looney B.P."/>
            <person name="Miyauchi S."/>
            <person name="Morin E."/>
            <person name="Drula E."/>
            <person name="Courty P.E."/>
            <person name="Chicoki N."/>
            <person name="Fauchery L."/>
            <person name="Kohler A."/>
            <person name="Kuo A."/>
            <person name="Labutti K."/>
            <person name="Pangilinan J."/>
            <person name="Lipzen A."/>
            <person name="Riley R."/>
            <person name="Andreopoulos W."/>
            <person name="He G."/>
            <person name="Johnson J."/>
            <person name="Barry K.W."/>
            <person name="Grigoriev I.V."/>
            <person name="Nagy L."/>
            <person name="Hibbett D."/>
            <person name="Henrissat B."/>
            <person name="Matheny P.B."/>
            <person name="Labbe J."/>
            <person name="Martin F."/>
        </authorList>
    </citation>
    <scope>NUCLEOTIDE SEQUENCE</scope>
    <source>
        <strain evidence="1">HHB10654</strain>
    </source>
</reference>
<reference evidence="1" key="2">
    <citation type="journal article" date="2022" name="New Phytol.">
        <title>Evolutionary transition to the ectomycorrhizal habit in the genomes of a hyperdiverse lineage of mushroom-forming fungi.</title>
        <authorList>
            <person name="Looney B."/>
            <person name="Miyauchi S."/>
            <person name="Morin E."/>
            <person name="Drula E."/>
            <person name="Courty P.E."/>
            <person name="Kohler A."/>
            <person name="Kuo A."/>
            <person name="LaButti K."/>
            <person name="Pangilinan J."/>
            <person name="Lipzen A."/>
            <person name="Riley R."/>
            <person name="Andreopoulos W."/>
            <person name="He G."/>
            <person name="Johnson J."/>
            <person name="Nolan M."/>
            <person name="Tritt A."/>
            <person name="Barry K.W."/>
            <person name="Grigoriev I.V."/>
            <person name="Nagy L.G."/>
            <person name="Hibbett D."/>
            <person name="Henrissat B."/>
            <person name="Matheny P.B."/>
            <person name="Labbe J."/>
            <person name="Martin F.M."/>
        </authorList>
    </citation>
    <scope>NUCLEOTIDE SEQUENCE</scope>
    <source>
        <strain evidence="1">HHB10654</strain>
    </source>
</reference>
<gene>
    <name evidence="1" type="ORF">BV25DRAFT_1831043</name>
</gene>
<sequence length="178" mass="20236">MPPRYDYSFLRSVIGNGMITQEGHTVEHCVKYLKHAVQFHRQTNTTRALCLPAETRALLRVRHLHRRQLRGARPERAPPRQRPQVLPVDPRGALHARRRYMRTARPLRRHGVHGDLARRRPREDAPRACALQACRAGGRGRPGDHEPQTLRTRCALLPLLDGITAATYDRCACGITGT</sequence>
<evidence type="ECO:0000313" key="1">
    <source>
        <dbReference type="EMBL" id="KAI0057594.1"/>
    </source>
</evidence>
<keyword evidence="2" id="KW-1185">Reference proteome</keyword>
<dbReference type="Proteomes" id="UP000814140">
    <property type="component" value="Unassembled WGS sequence"/>
</dbReference>
<evidence type="ECO:0000313" key="2">
    <source>
        <dbReference type="Proteomes" id="UP000814140"/>
    </source>
</evidence>
<proteinExistence type="predicted"/>
<comment type="caution">
    <text evidence="1">The sequence shown here is derived from an EMBL/GenBank/DDBJ whole genome shotgun (WGS) entry which is preliminary data.</text>
</comment>
<dbReference type="EMBL" id="MU277245">
    <property type="protein sequence ID" value="KAI0057594.1"/>
    <property type="molecule type" value="Genomic_DNA"/>
</dbReference>
<accession>A0ACB8SLY4</accession>
<name>A0ACB8SLY4_9AGAM</name>